<evidence type="ECO:0000313" key="10">
    <source>
        <dbReference type="EMBL" id="RDS79440.1"/>
    </source>
</evidence>
<feature type="domain" description="Peptidase M3A/M3B catalytic" evidence="9">
    <location>
        <begin position="277"/>
        <end position="727"/>
    </location>
</feature>
<keyword evidence="6 7" id="KW-0482">Metalloprotease</keyword>
<dbReference type="CDD" id="cd06456">
    <property type="entry name" value="M3A_DCP"/>
    <property type="match status" value="1"/>
</dbReference>
<dbReference type="RefSeq" id="WP_115496953.1">
    <property type="nucleotide sequence ID" value="NZ_QRBE01000013.1"/>
</dbReference>
<dbReference type="GO" id="GO:0004222">
    <property type="term" value="F:metalloendopeptidase activity"/>
    <property type="evidence" value="ECO:0007669"/>
    <property type="project" value="InterPro"/>
</dbReference>
<keyword evidence="4 7" id="KW-0378">Hydrolase</keyword>
<dbReference type="OrthoDB" id="9773538at2"/>
<dbReference type="InterPro" id="IPR024079">
    <property type="entry name" value="MetalloPept_cat_dom_sf"/>
</dbReference>
<dbReference type="SUPFAM" id="SSF55486">
    <property type="entry name" value="Metalloproteases ('zincins'), catalytic domain"/>
    <property type="match status" value="1"/>
</dbReference>
<dbReference type="GO" id="GO:0004180">
    <property type="term" value="F:carboxypeptidase activity"/>
    <property type="evidence" value="ECO:0007669"/>
    <property type="project" value="UniProtKB-KW"/>
</dbReference>
<dbReference type="InterPro" id="IPR001567">
    <property type="entry name" value="Pept_M3A_M3B_dom"/>
</dbReference>
<evidence type="ECO:0000256" key="7">
    <source>
        <dbReference type="RuleBase" id="RU003435"/>
    </source>
</evidence>
<dbReference type="InterPro" id="IPR034005">
    <property type="entry name" value="M3A_DCP"/>
</dbReference>
<feature type="signal peptide" evidence="8">
    <location>
        <begin position="1"/>
        <end position="26"/>
    </location>
</feature>
<keyword evidence="11" id="KW-1185">Reference proteome</keyword>
<dbReference type="FunFam" id="3.40.390.10:FF:000009">
    <property type="entry name" value="Oligopeptidase A"/>
    <property type="match status" value="1"/>
</dbReference>
<dbReference type="PROSITE" id="PS51257">
    <property type="entry name" value="PROKAR_LIPOPROTEIN"/>
    <property type="match status" value="1"/>
</dbReference>
<dbReference type="GO" id="GO:0005829">
    <property type="term" value="C:cytosol"/>
    <property type="evidence" value="ECO:0007669"/>
    <property type="project" value="TreeGrafter"/>
</dbReference>
<dbReference type="Gene3D" id="1.10.1370.10">
    <property type="entry name" value="Neurolysin, domain 3"/>
    <property type="match status" value="1"/>
</dbReference>
<dbReference type="PANTHER" id="PTHR43660:SF1">
    <property type="entry name" value="DIPEPTIDYL CARBOXYPEPTIDASE"/>
    <property type="match status" value="1"/>
</dbReference>
<dbReference type="InterPro" id="IPR045090">
    <property type="entry name" value="Pept_M3A_M3B"/>
</dbReference>
<dbReference type="GO" id="GO:0008241">
    <property type="term" value="F:peptidyl-dipeptidase activity"/>
    <property type="evidence" value="ECO:0007669"/>
    <property type="project" value="UniProtKB-EC"/>
</dbReference>
<keyword evidence="2 7" id="KW-0645">Protease</keyword>
<dbReference type="InterPro" id="IPR024080">
    <property type="entry name" value="Neurolysin/TOP_N"/>
</dbReference>
<reference evidence="10 11" key="1">
    <citation type="submission" date="2018-07" db="EMBL/GenBank/DDBJ databases">
        <title>Dyella monticola sp. nov. and Dyella psychrodurans sp. nov. isolated from monsoon evergreen broad-leaved forest soil of Dinghu Mountain, China.</title>
        <authorList>
            <person name="Gao Z."/>
            <person name="Qiu L."/>
        </authorList>
    </citation>
    <scope>NUCLEOTIDE SEQUENCE [LARGE SCALE GENOMIC DNA]</scope>
    <source>
        <strain evidence="10 11">4G-K06</strain>
    </source>
</reference>
<gene>
    <name evidence="10" type="ORF">DWU98_17940</name>
</gene>
<dbReference type="Gene3D" id="1.20.1050.40">
    <property type="entry name" value="Endopeptidase. Chain P, domain 1"/>
    <property type="match status" value="1"/>
</dbReference>
<comment type="caution">
    <text evidence="10">The sequence shown here is derived from an EMBL/GenBank/DDBJ whole genome shotgun (WGS) entry which is preliminary data.</text>
</comment>
<keyword evidence="3 7" id="KW-0479">Metal-binding</keyword>
<evidence type="ECO:0000256" key="1">
    <source>
        <dbReference type="ARBA" id="ARBA00006040"/>
    </source>
</evidence>
<dbReference type="AlphaFoldDB" id="A0A370WTI7"/>
<feature type="chain" id="PRO_5016597697" evidence="8">
    <location>
        <begin position="27"/>
        <end position="737"/>
    </location>
</feature>
<dbReference type="EMBL" id="QRBE01000013">
    <property type="protein sequence ID" value="RDS79440.1"/>
    <property type="molecule type" value="Genomic_DNA"/>
</dbReference>
<comment type="similarity">
    <text evidence="1 7">Belongs to the peptidase M3 family.</text>
</comment>
<dbReference type="PANTHER" id="PTHR43660">
    <property type="entry name" value="DIPEPTIDYL CARBOXYPEPTIDASE"/>
    <property type="match status" value="1"/>
</dbReference>
<keyword evidence="10" id="KW-0121">Carboxypeptidase</keyword>
<dbReference type="InterPro" id="IPR024077">
    <property type="entry name" value="Neurolysin/TOP_dom2"/>
</dbReference>
<evidence type="ECO:0000256" key="5">
    <source>
        <dbReference type="ARBA" id="ARBA00022833"/>
    </source>
</evidence>
<dbReference type="GO" id="GO:0046872">
    <property type="term" value="F:metal ion binding"/>
    <property type="evidence" value="ECO:0007669"/>
    <property type="project" value="UniProtKB-UniRule"/>
</dbReference>
<keyword evidence="8" id="KW-0732">Signal</keyword>
<sequence>MLRLRVLAIGLSVALAACSQSHNENASAPAASASAPAKAATTATAEAPMSNPFFTASTLPYQAPPFDKIKDGDYQPAIEEGMKQQLDEVDKIANNPEPATFENTYVALEKTGVLLNRVMAVFNAVTSANTDDALQKVQEDEAPKLAAHEDAIHLNSKLFARIQAVYDQRDSLKLDPESQRLIDVVYRQFVMAGAKLSDTDKAKLKDYNKEEASLEAQFNNKLLAAAKDGALVVDDKSKLAGLSDEDIAAAAQAAKDRHLDGKWVLTLQNTTQQPELQDLTDRDTRKALFEASWMRAEKGDANDTRDTISRIAQLRAQEAKLLGFPNYAAWTLQDQMAKTPETVMSFMGKLAPAAVARAKLEAADIQKQIDNDQAALKQPTFKLEPWDWEHYAEEVRKAKYDLDESQIKPYFELDNVLQNGVFYAANQLYGLTFKERKDIPVYNPDVRVFEVFDKDGKSIALAYFDYFKRDNKNGGAWMDNFVQQSKLLGTKPVIYNVANFTKPAPGQPALLSTDDVVTMFHEFGHGLHGIFADEQYPTLSGTQTARDFVEFPSQFNEHWAFDPKVFAHYAKNYKTGEPMPQELVDKLKKAQLFNKGYDMTELVSAAMLDMNWHTLSADQSKQDVDAFEAAALKKDGTDLSYVPPRYRSSYFLHIWSNGYAAGYYAYLWTQMLADDAFENFKDHGGLTRENGDHFRAMILSRGNTEELAKLYKDWRGSDPSLEPMLIDRGLKQQTPTK</sequence>
<dbReference type="Gene3D" id="3.40.390.10">
    <property type="entry name" value="Collagenase (Catalytic Domain)"/>
    <property type="match status" value="1"/>
</dbReference>
<evidence type="ECO:0000259" key="9">
    <source>
        <dbReference type="Pfam" id="PF01432"/>
    </source>
</evidence>
<protein>
    <submittedName>
        <fullName evidence="10">Peptidyl-dipeptidase Dcp</fullName>
        <ecNumber evidence="10">3.4.15.5</ecNumber>
    </submittedName>
</protein>
<evidence type="ECO:0000256" key="2">
    <source>
        <dbReference type="ARBA" id="ARBA00022670"/>
    </source>
</evidence>
<evidence type="ECO:0000313" key="11">
    <source>
        <dbReference type="Proteomes" id="UP000254258"/>
    </source>
</evidence>
<comment type="cofactor">
    <cofactor evidence="7">
        <name>Zn(2+)</name>
        <dbReference type="ChEBI" id="CHEBI:29105"/>
    </cofactor>
    <text evidence="7">Binds 1 zinc ion.</text>
</comment>
<dbReference type="Proteomes" id="UP000254258">
    <property type="component" value="Unassembled WGS sequence"/>
</dbReference>
<evidence type="ECO:0000256" key="8">
    <source>
        <dbReference type="SAM" id="SignalP"/>
    </source>
</evidence>
<organism evidence="10 11">
    <name type="scientific">Dyella monticola</name>
    <dbReference type="NCBI Taxonomy" id="1927958"/>
    <lineage>
        <taxon>Bacteria</taxon>
        <taxon>Pseudomonadati</taxon>
        <taxon>Pseudomonadota</taxon>
        <taxon>Gammaproteobacteria</taxon>
        <taxon>Lysobacterales</taxon>
        <taxon>Rhodanobacteraceae</taxon>
        <taxon>Dyella</taxon>
    </lineage>
</organism>
<evidence type="ECO:0000256" key="3">
    <source>
        <dbReference type="ARBA" id="ARBA00022723"/>
    </source>
</evidence>
<evidence type="ECO:0000256" key="6">
    <source>
        <dbReference type="ARBA" id="ARBA00023049"/>
    </source>
</evidence>
<proteinExistence type="inferred from homology"/>
<dbReference type="NCBIfam" id="NF007624">
    <property type="entry name" value="PRK10280.1"/>
    <property type="match status" value="1"/>
</dbReference>
<dbReference type="GO" id="GO:0006508">
    <property type="term" value="P:proteolysis"/>
    <property type="evidence" value="ECO:0007669"/>
    <property type="project" value="UniProtKB-KW"/>
</dbReference>
<dbReference type="EC" id="3.4.15.5" evidence="10"/>
<evidence type="ECO:0000256" key="4">
    <source>
        <dbReference type="ARBA" id="ARBA00022801"/>
    </source>
</evidence>
<accession>A0A370WTI7</accession>
<dbReference type="Pfam" id="PF01432">
    <property type="entry name" value="Peptidase_M3"/>
    <property type="match status" value="1"/>
</dbReference>
<name>A0A370WTI7_9GAMM</name>
<keyword evidence="5 7" id="KW-0862">Zinc</keyword>